<name>U9T609_RHIID</name>
<feature type="compositionally biased region" description="Basic and acidic residues" evidence="1">
    <location>
        <begin position="44"/>
        <end position="54"/>
    </location>
</feature>
<evidence type="ECO:0000313" key="2">
    <source>
        <dbReference type="EMBL" id="ESA03555.1"/>
    </source>
</evidence>
<protein>
    <submittedName>
        <fullName evidence="2">Uncharacterized protein</fullName>
    </submittedName>
</protein>
<dbReference type="HOGENOM" id="CLU_1397013_0_0_1"/>
<accession>U9T609</accession>
<feature type="compositionally biased region" description="Basic and acidic residues" evidence="1">
    <location>
        <begin position="185"/>
        <end position="195"/>
    </location>
</feature>
<organism evidence="2">
    <name type="scientific">Rhizophagus irregularis (strain DAOM 181602 / DAOM 197198 / MUCL 43194)</name>
    <name type="common">Arbuscular mycorrhizal fungus</name>
    <name type="synonym">Glomus intraradices</name>
    <dbReference type="NCBI Taxonomy" id="747089"/>
    <lineage>
        <taxon>Eukaryota</taxon>
        <taxon>Fungi</taxon>
        <taxon>Fungi incertae sedis</taxon>
        <taxon>Mucoromycota</taxon>
        <taxon>Glomeromycotina</taxon>
        <taxon>Glomeromycetes</taxon>
        <taxon>Glomerales</taxon>
        <taxon>Glomeraceae</taxon>
        <taxon>Rhizophagus</taxon>
    </lineage>
</organism>
<feature type="compositionally biased region" description="Polar residues" evidence="1">
    <location>
        <begin position="163"/>
        <end position="172"/>
    </location>
</feature>
<reference evidence="2" key="1">
    <citation type="submission" date="2013-07" db="EMBL/GenBank/DDBJ databases">
        <title>The genome of an arbuscular mycorrhizal fungus provides insights into the evolution of the oldest plant symbiosis.</title>
        <authorList>
            <consortium name="DOE Joint Genome Institute"/>
            <person name="Tisserant E."/>
            <person name="Malbreil M."/>
            <person name="Kuo A."/>
            <person name="Kohler A."/>
            <person name="Symeonidi A."/>
            <person name="Balestrini R."/>
            <person name="Charron P."/>
            <person name="Duensing N."/>
            <person name="Frei-dit-Frey N."/>
            <person name="Gianinazzi-Pearson V."/>
            <person name="Gilbert B."/>
            <person name="Handa Y."/>
            <person name="Hijri M."/>
            <person name="Kaul R."/>
            <person name="Kawaguchi M."/>
            <person name="Krajinski F."/>
            <person name="Lammers P."/>
            <person name="Lapierre D."/>
            <person name="Masclaux F.G."/>
            <person name="Murat C."/>
            <person name="Morin E."/>
            <person name="Ndikumana S."/>
            <person name="Pagni M."/>
            <person name="Petitpierre D."/>
            <person name="Requena N."/>
            <person name="Rosikiewicz P."/>
            <person name="Riley R."/>
            <person name="Saito K."/>
            <person name="San Clemente H."/>
            <person name="Shapiro H."/>
            <person name="van Tuinen D."/>
            <person name="Becard G."/>
            <person name="Bonfante P."/>
            <person name="Paszkowski U."/>
            <person name="Shachar-Hill Y."/>
            <person name="Young J.P."/>
            <person name="Sanders I.R."/>
            <person name="Henrissat B."/>
            <person name="Rensing S.A."/>
            <person name="Grigoriev I.V."/>
            <person name="Corradi N."/>
            <person name="Roux C."/>
            <person name="Martin F."/>
        </authorList>
    </citation>
    <scope>NUCLEOTIDE SEQUENCE</scope>
    <source>
        <strain evidence="2">DAOM 197198</strain>
    </source>
</reference>
<feature type="compositionally biased region" description="Basic and acidic residues" evidence="1">
    <location>
        <begin position="63"/>
        <end position="75"/>
    </location>
</feature>
<dbReference type="AlphaFoldDB" id="U9T609"/>
<feature type="region of interest" description="Disordered" evidence="1">
    <location>
        <begin position="44"/>
        <end position="75"/>
    </location>
</feature>
<gene>
    <name evidence="2" type="ORF">GLOINDRAFT_565</name>
</gene>
<feature type="region of interest" description="Disordered" evidence="1">
    <location>
        <begin position="91"/>
        <end position="195"/>
    </location>
</feature>
<proteinExistence type="predicted"/>
<sequence length="195" mass="21520">MKKKEKKEKSVNLQNQHFANLAIDGRIHCEASKCPNIIVHKDQTKVKQDGEGVEKSQQSRAENSSRKLSEREASSEKLVIQALDKSKDDSCLQKLSGKEGIANRKDKEKVCVSEGQSKITSEEDSKIRLSSSRASQAKDIEGDLSGSKSINDPSMYRVYVEQGRTNEISSTSTKDEGAMTSLEGGLRETIAKEEA</sequence>
<evidence type="ECO:0000256" key="1">
    <source>
        <dbReference type="SAM" id="MobiDB-lite"/>
    </source>
</evidence>
<feature type="compositionally biased region" description="Basic and acidic residues" evidence="1">
    <location>
        <begin position="101"/>
        <end position="111"/>
    </location>
</feature>
<dbReference type="EMBL" id="KI294942">
    <property type="protein sequence ID" value="ESA03555.1"/>
    <property type="molecule type" value="Genomic_DNA"/>
</dbReference>